<evidence type="ECO:0000256" key="7">
    <source>
        <dbReference type="RuleBase" id="RU363032"/>
    </source>
</evidence>
<evidence type="ECO:0000313" key="9">
    <source>
        <dbReference type="EMBL" id="CAB3733765.1"/>
    </source>
</evidence>
<dbReference type="PANTHER" id="PTHR43386:SF1">
    <property type="entry name" value="D,D-DIPEPTIDE TRANSPORT SYSTEM PERMEASE PROTEIN DDPC-RELATED"/>
    <property type="match status" value="1"/>
</dbReference>
<keyword evidence="4 7" id="KW-0812">Transmembrane</keyword>
<evidence type="ECO:0000259" key="8">
    <source>
        <dbReference type="PROSITE" id="PS50928"/>
    </source>
</evidence>
<keyword evidence="5 7" id="KW-1133">Transmembrane helix</keyword>
<protein>
    <submittedName>
        <fullName evidence="9">Dipeptide transport system permease protein DppC</fullName>
    </submittedName>
</protein>
<dbReference type="GO" id="GO:0005886">
    <property type="term" value="C:plasma membrane"/>
    <property type="evidence" value="ECO:0007669"/>
    <property type="project" value="UniProtKB-SubCell"/>
</dbReference>
<dbReference type="PROSITE" id="PS50928">
    <property type="entry name" value="ABC_TM1"/>
    <property type="match status" value="1"/>
</dbReference>
<evidence type="ECO:0000256" key="1">
    <source>
        <dbReference type="ARBA" id="ARBA00004651"/>
    </source>
</evidence>
<organism evidence="9 10">
    <name type="scientific">Achromobacter deleyi</name>
    <dbReference type="NCBI Taxonomy" id="1353891"/>
    <lineage>
        <taxon>Bacteria</taxon>
        <taxon>Pseudomonadati</taxon>
        <taxon>Pseudomonadota</taxon>
        <taxon>Betaproteobacteria</taxon>
        <taxon>Burkholderiales</taxon>
        <taxon>Alcaligenaceae</taxon>
        <taxon>Achromobacter</taxon>
    </lineage>
</organism>
<dbReference type="PANTHER" id="PTHR43386">
    <property type="entry name" value="OLIGOPEPTIDE TRANSPORT SYSTEM PERMEASE PROTEIN APPC"/>
    <property type="match status" value="1"/>
</dbReference>
<dbReference type="Gene3D" id="1.10.3720.10">
    <property type="entry name" value="MetI-like"/>
    <property type="match status" value="1"/>
</dbReference>
<dbReference type="InterPro" id="IPR035906">
    <property type="entry name" value="MetI-like_sf"/>
</dbReference>
<evidence type="ECO:0000256" key="6">
    <source>
        <dbReference type="ARBA" id="ARBA00023136"/>
    </source>
</evidence>
<gene>
    <name evidence="9" type="primary">dppC_4</name>
    <name evidence="9" type="ORF">LMG3458_05088</name>
</gene>
<feature type="transmembrane region" description="Helical" evidence="7">
    <location>
        <begin position="263"/>
        <end position="285"/>
    </location>
</feature>
<dbReference type="GO" id="GO:0055085">
    <property type="term" value="P:transmembrane transport"/>
    <property type="evidence" value="ECO:0007669"/>
    <property type="project" value="InterPro"/>
</dbReference>
<feature type="domain" description="ABC transmembrane type-1" evidence="8">
    <location>
        <begin position="98"/>
        <end position="286"/>
    </location>
</feature>
<name>A0A6S7AIE5_9BURK</name>
<evidence type="ECO:0000256" key="4">
    <source>
        <dbReference type="ARBA" id="ARBA00022692"/>
    </source>
</evidence>
<dbReference type="Proteomes" id="UP000494111">
    <property type="component" value="Unassembled WGS sequence"/>
</dbReference>
<comment type="similarity">
    <text evidence="7">Belongs to the binding-protein-dependent transport system permease family.</text>
</comment>
<reference evidence="9 10" key="1">
    <citation type="submission" date="2020-04" db="EMBL/GenBank/DDBJ databases">
        <authorList>
            <person name="De Canck E."/>
        </authorList>
    </citation>
    <scope>NUCLEOTIDE SEQUENCE [LARGE SCALE GENOMIC DNA]</scope>
    <source>
        <strain evidence="9 10">LMG 3458</strain>
    </source>
</reference>
<dbReference type="InterPro" id="IPR050366">
    <property type="entry name" value="BP-dependent_transpt_permease"/>
</dbReference>
<evidence type="ECO:0000256" key="3">
    <source>
        <dbReference type="ARBA" id="ARBA00022475"/>
    </source>
</evidence>
<dbReference type="Pfam" id="PF00528">
    <property type="entry name" value="BPD_transp_1"/>
    <property type="match status" value="1"/>
</dbReference>
<sequence length="301" mass="31542">MSQAPVAVPASATLATAPRKAPARPSYEALRVFARNPGAMLGVLLLAVILAVTLFGPALMQADPFEIVSAPMDPPGGELWLGSDYLGRDVLTGMVYGGRATLLVGVVAAVLSMAIGVTVGALAGYYGGWVDETLMRITEFFQVLPALLFAMVLVTLFSPSLATIAVAIGVVSWTGTARLARGEFLRLKRREYVLAERVIGASNARIIWRVILPNALAPLIVSATLAIGTAILFEAGLSFLGLGDPNVMSWGLMIGSNRPYILAAWWAVTLPGAAIFVTVLAVSLIGDGLNDALNPNSRGRA</sequence>
<dbReference type="RefSeq" id="WP_025137664.1">
    <property type="nucleotide sequence ID" value="NZ_CADIJO010000024.1"/>
</dbReference>
<feature type="transmembrane region" description="Helical" evidence="7">
    <location>
        <begin position="39"/>
        <end position="59"/>
    </location>
</feature>
<comment type="subcellular location">
    <subcellularLocation>
        <location evidence="1 7">Cell membrane</location>
        <topology evidence="1 7">Multi-pass membrane protein</topology>
    </subcellularLocation>
</comment>
<dbReference type="SUPFAM" id="SSF161098">
    <property type="entry name" value="MetI-like"/>
    <property type="match status" value="1"/>
</dbReference>
<dbReference type="EMBL" id="CADIJO010000024">
    <property type="protein sequence ID" value="CAB3733765.1"/>
    <property type="molecule type" value="Genomic_DNA"/>
</dbReference>
<proteinExistence type="inferred from homology"/>
<dbReference type="InterPro" id="IPR025966">
    <property type="entry name" value="OppC_N"/>
</dbReference>
<accession>A0A6S7AIE5</accession>
<keyword evidence="6 7" id="KW-0472">Membrane</keyword>
<evidence type="ECO:0000313" key="10">
    <source>
        <dbReference type="Proteomes" id="UP000494111"/>
    </source>
</evidence>
<feature type="transmembrane region" description="Helical" evidence="7">
    <location>
        <begin position="217"/>
        <end position="242"/>
    </location>
</feature>
<dbReference type="Pfam" id="PF12911">
    <property type="entry name" value="OppC_N"/>
    <property type="match status" value="1"/>
</dbReference>
<dbReference type="InterPro" id="IPR000515">
    <property type="entry name" value="MetI-like"/>
</dbReference>
<keyword evidence="3" id="KW-1003">Cell membrane</keyword>
<dbReference type="AlphaFoldDB" id="A0A6S7AIE5"/>
<evidence type="ECO:0000256" key="5">
    <source>
        <dbReference type="ARBA" id="ARBA00022989"/>
    </source>
</evidence>
<dbReference type="CDD" id="cd06261">
    <property type="entry name" value="TM_PBP2"/>
    <property type="match status" value="1"/>
</dbReference>
<feature type="transmembrane region" description="Helical" evidence="7">
    <location>
        <begin position="102"/>
        <end position="126"/>
    </location>
</feature>
<feature type="transmembrane region" description="Helical" evidence="7">
    <location>
        <begin position="146"/>
        <end position="171"/>
    </location>
</feature>
<keyword evidence="2 7" id="KW-0813">Transport</keyword>
<evidence type="ECO:0000256" key="2">
    <source>
        <dbReference type="ARBA" id="ARBA00022448"/>
    </source>
</evidence>